<dbReference type="EMBL" id="JAJA02000001">
    <property type="protein sequence ID" value="KWS03607.1"/>
    <property type="molecule type" value="Genomic_DNA"/>
</dbReference>
<comment type="caution">
    <text evidence="2">The sequence shown here is derived from an EMBL/GenBank/DDBJ whole genome shotgun (WGS) entry which is preliminary data.</text>
</comment>
<evidence type="ECO:0000313" key="2">
    <source>
        <dbReference type="EMBL" id="KWS03607.1"/>
    </source>
</evidence>
<feature type="region of interest" description="Disordered" evidence="1">
    <location>
        <begin position="19"/>
        <end position="66"/>
    </location>
</feature>
<protein>
    <submittedName>
        <fullName evidence="2">Uncharacterized protein</fullName>
    </submittedName>
</protein>
<evidence type="ECO:0000313" key="3">
    <source>
        <dbReference type="Proteomes" id="UP000023435"/>
    </source>
</evidence>
<gene>
    <name evidence="2" type="ORF">AZ78_1155</name>
</gene>
<dbReference type="Proteomes" id="UP000023435">
    <property type="component" value="Unassembled WGS sequence"/>
</dbReference>
<name>A0A125MMJ4_9GAMM</name>
<evidence type="ECO:0000256" key="1">
    <source>
        <dbReference type="SAM" id="MobiDB-lite"/>
    </source>
</evidence>
<keyword evidence="3" id="KW-1185">Reference proteome</keyword>
<proteinExistence type="predicted"/>
<accession>A0A125MMJ4</accession>
<sequence>MGFGIWDWQEQKNGATWDCSGSGESGFAFANPESRIPNPAPPQTKSPAEAGLLVQRGGAITRRRRR</sequence>
<organism evidence="2 3">
    <name type="scientific">Lysobacter capsici AZ78</name>
    <dbReference type="NCBI Taxonomy" id="1444315"/>
    <lineage>
        <taxon>Bacteria</taxon>
        <taxon>Pseudomonadati</taxon>
        <taxon>Pseudomonadota</taxon>
        <taxon>Gammaproteobacteria</taxon>
        <taxon>Lysobacterales</taxon>
        <taxon>Lysobacteraceae</taxon>
        <taxon>Lysobacter</taxon>
    </lineage>
</organism>
<reference evidence="2 3" key="1">
    <citation type="journal article" date="2014" name="Genome Announc.">
        <title>Draft Genome Sequence of Lysobacter capsici AZ78, a Bacterium Antagonistic to Plant-Pathogenic Oomycetes.</title>
        <authorList>
            <person name="Puopolo G."/>
            <person name="Sonego P."/>
            <person name="Engelen K."/>
            <person name="Pertot I."/>
        </authorList>
    </citation>
    <scope>NUCLEOTIDE SEQUENCE [LARGE SCALE GENOMIC DNA]</scope>
    <source>
        <strain evidence="2 3">AZ78</strain>
    </source>
</reference>
<dbReference type="AlphaFoldDB" id="A0A125MMJ4"/>